<dbReference type="AlphaFoldDB" id="A0A812M9Y1"/>
<evidence type="ECO:0000313" key="2">
    <source>
        <dbReference type="Proteomes" id="UP000649617"/>
    </source>
</evidence>
<reference evidence="1" key="1">
    <citation type="submission" date="2021-02" db="EMBL/GenBank/DDBJ databases">
        <authorList>
            <person name="Dougan E. K."/>
            <person name="Rhodes N."/>
            <person name="Thang M."/>
            <person name="Chan C."/>
        </authorList>
    </citation>
    <scope>NUCLEOTIDE SEQUENCE</scope>
</reference>
<protein>
    <submittedName>
        <fullName evidence="1">Uncharacterized protein</fullName>
    </submittedName>
</protein>
<dbReference type="EMBL" id="CAJNIZ010007893">
    <property type="protein sequence ID" value="CAE7262238.1"/>
    <property type="molecule type" value="Genomic_DNA"/>
</dbReference>
<keyword evidence="2" id="KW-1185">Reference proteome</keyword>
<sequence>MIWKPHTHDRIADVIGWVQTVLQTGRFPECDFNGSKWPSNSKEAEKAGDWFAGGYRFAFSAFKGDWEARVTVHKLQRSYNHNNVCEHCAATKVQNEFNYRNFSPRAPYLDVTFTHNDYLLMTPDHLQSHWINVPGWTKDRNLEDLLHVLHQGVACSVIAGLVCAHVEAKFGEVLTLKGLDDQLQGPVWKHYKSWCRAKKVPGCGHRFTLTRFGRDAWNVAPELQSCYKAYTVKMLIYWLHAFLEEFKDEAPGGYTRAHTSYALAKMQHLFDKSGPFLDNNVKDDSVRHGKIFLLLYQSLAVANLGNPRVNFKVVPKYHSLLHLLLYVARTSRNPRYEHCYQDEDLMQQLGRICSSCHPNTMGKVASNRYRALLEFGDVF</sequence>
<evidence type="ECO:0000313" key="1">
    <source>
        <dbReference type="EMBL" id="CAE7262238.1"/>
    </source>
</evidence>
<accession>A0A812M9Y1</accession>
<name>A0A812M9Y1_SYMPI</name>
<dbReference type="OrthoDB" id="418398at2759"/>
<organism evidence="1 2">
    <name type="scientific">Symbiodinium pilosum</name>
    <name type="common">Dinoflagellate</name>
    <dbReference type="NCBI Taxonomy" id="2952"/>
    <lineage>
        <taxon>Eukaryota</taxon>
        <taxon>Sar</taxon>
        <taxon>Alveolata</taxon>
        <taxon>Dinophyceae</taxon>
        <taxon>Suessiales</taxon>
        <taxon>Symbiodiniaceae</taxon>
        <taxon>Symbiodinium</taxon>
    </lineage>
</organism>
<comment type="caution">
    <text evidence="1">The sequence shown here is derived from an EMBL/GenBank/DDBJ whole genome shotgun (WGS) entry which is preliminary data.</text>
</comment>
<gene>
    <name evidence="1" type="ORF">SPIL2461_LOCUS5530</name>
</gene>
<dbReference type="Proteomes" id="UP000649617">
    <property type="component" value="Unassembled WGS sequence"/>
</dbReference>
<proteinExistence type="predicted"/>